<evidence type="ECO:0000256" key="4">
    <source>
        <dbReference type="ARBA" id="ARBA00023242"/>
    </source>
</evidence>
<dbReference type="InterPro" id="IPR005162">
    <property type="entry name" value="Retrotrans_gag_dom"/>
</dbReference>
<name>A0AAD5P6E9_ACENE</name>
<evidence type="ECO:0000313" key="6">
    <source>
        <dbReference type="EMBL" id="KAI9200024.1"/>
    </source>
</evidence>
<keyword evidence="2" id="KW-0238">DNA-binding</keyword>
<dbReference type="GO" id="GO:0003677">
    <property type="term" value="F:DNA binding"/>
    <property type="evidence" value="ECO:0007669"/>
    <property type="project" value="UniProtKB-KW"/>
</dbReference>
<dbReference type="PANTHER" id="PTHR31719:SF193">
    <property type="entry name" value="NAC DOMAIN-CONTAINING PROTEIN"/>
    <property type="match status" value="1"/>
</dbReference>
<keyword evidence="1" id="KW-0805">Transcription regulation</keyword>
<dbReference type="InterPro" id="IPR036093">
    <property type="entry name" value="NAC_dom_sf"/>
</dbReference>
<protein>
    <recommendedName>
        <fullName evidence="5">NAC domain-containing protein</fullName>
    </recommendedName>
</protein>
<dbReference type="Gene3D" id="3.30.70.270">
    <property type="match status" value="1"/>
</dbReference>
<dbReference type="PROSITE" id="PS51005">
    <property type="entry name" value="NAC"/>
    <property type="match status" value="1"/>
</dbReference>
<gene>
    <name evidence="6" type="ORF">LWI28_001625</name>
</gene>
<dbReference type="Proteomes" id="UP001064489">
    <property type="component" value="Chromosome 9"/>
</dbReference>
<dbReference type="CDD" id="cd00303">
    <property type="entry name" value="retropepsin_like"/>
    <property type="match status" value="1"/>
</dbReference>
<dbReference type="InterPro" id="IPR043502">
    <property type="entry name" value="DNA/RNA_pol_sf"/>
</dbReference>
<comment type="caution">
    <text evidence="6">The sequence shown here is derived from an EMBL/GenBank/DDBJ whole genome shotgun (WGS) entry which is preliminary data.</text>
</comment>
<evidence type="ECO:0000313" key="7">
    <source>
        <dbReference type="Proteomes" id="UP001064489"/>
    </source>
</evidence>
<feature type="domain" description="NAC" evidence="5">
    <location>
        <begin position="505"/>
        <end position="646"/>
    </location>
</feature>
<accession>A0AAD5P6E9</accession>
<dbReference type="PANTHER" id="PTHR31719">
    <property type="entry name" value="NAC TRANSCRIPTION FACTOR 56"/>
    <property type="match status" value="1"/>
</dbReference>
<evidence type="ECO:0000259" key="5">
    <source>
        <dbReference type="PROSITE" id="PS51005"/>
    </source>
</evidence>
<dbReference type="GO" id="GO:0006355">
    <property type="term" value="P:regulation of DNA-templated transcription"/>
    <property type="evidence" value="ECO:0007669"/>
    <property type="project" value="InterPro"/>
</dbReference>
<dbReference type="SUPFAM" id="SSF56672">
    <property type="entry name" value="DNA/RNA polymerases"/>
    <property type="match status" value="1"/>
</dbReference>
<dbReference type="AlphaFoldDB" id="A0AAD5P6E9"/>
<keyword evidence="7" id="KW-1185">Reference proteome</keyword>
<dbReference type="Pfam" id="PF02365">
    <property type="entry name" value="NAM"/>
    <property type="match status" value="1"/>
</dbReference>
<dbReference type="InterPro" id="IPR043128">
    <property type="entry name" value="Rev_trsase/Diguanyl_cyclase"/>
</dbReference>
<dbReference type="EMBL" id="JAJSOW010000001">
    <property type="protein sequence ID" value="KAI9200024.1"/>
    <property type="molecule type" value="Genomic_DNA"/>
</dbReference>
<evidence type="ECO:0000256" key="1">
    <source>
        <dbReference type="ARBA" id="ARBA00023015"/>
    </source>
</evidence>
<dbReference type="InterPro" id="IPR003441">
    <property type="entry name" value="NAC-dom"/>
</dbReference>
<dbReference type="SUPFAM" id="SSF50630">
    <property type="entry name" value="Acid proteases"/>
    <property type="match status" value="1"/>
</dbReference>
<dbReference type="Gene3D" id="2.170.150.80">
    <property type="entry name" value="NAC domain"/>
    <property type="match status" value="1"/>
</dbReference>
<dbReference type="Pfam" id="PF08284">
    <property type="entry name" value="RVP_2"/>
    <property type="match status" value="1"/>
</dbReference>
<reference evidence="6" key="2">
    <citation type="submission" date="2023-02" db="EMBL/GenBank/DDBJ databases">
        <authorList>
            <person name="Swenson N.G."/>
            <person name="Wegrzyn J.L."/>
            <person name="Mcevoy S.L."/>
        </authorList>
    </citation>
    <scope>NUCLEOTIDE SEQUENCE</scope>
    <source>
        <strain evidence="6">91603</strain>
        <tissue evidence="6">Leaf</tissue>
    </source>
</reference>
<dbReference type="SUPFAM" id="SSF101941">
    <property type="entry name" value="NAC domain"/>
    <property type="match status" value="1"/>
</dbReference>
<evidence type="ECO:0000256" key="3">
    <source>
        <dbReference type="ARBA" id="ARBA00023163"/>
    </source>
</evidence>
<sequence>MVPGVKYSQRGSGLTNSYAPRLVKLDFPRYNGAEDPTSWLCRAEQFFQFHNTSAKEKVALAFFHLEGEAQLWYQLLKQEDKEVTWQEFKERRYARYCPTQFFDPFGELTKLQQTGGVRETTYENLSAAIGLARLYEARNASLRKGSVLEQKKNATIKDQVQTPFLPVKRLTPAELKERQEKGLFFKCNEKFRLGHRCLKLFMIEACNEEDDDGDIEMEIEGREMGTEHEVPGILLQAIAGIKAPETMRVQGKIGNIGAVVLIDSGSSHNFIREKLAKTVGLQTICGGRFEVMVASEDKLTSPGKFQQVRLILQGIPIYADLYLLPLEGYGAVLGTQWLRTLGPITWDFAKLQMIFQLEGQHVSLQGISIPKDRVIGENELAQVARKGKCNMMFQLFALGVSHQQAENLVDKQLKEKCSFGPTKVKYVGHVVSENGVVMDPEKVSAMVKWPKPSTVKAMRGFLGLTGYYRKFINDFGKIAEKRSVKELGRRTNFLGEEEIVKELQGPVGCRFAPTNAQLVTDYLKNKILGHLFPYDCIDTVDVYSKTPNQLPFRYFKCLMEGVWYFYTIRLPNSNLVNNDGYYSVSTVEEIFKDGRLVGSMQIMNYYQGQPSRGTKTNWIMYEFRVNPDIFLANQLNDGIRAKEVESMQAWITRRKKAILTGHQGFRLPNFSPI</sequence>
<dbReference type="Pfam" id="PF03732">
    <property type="entry name" value="Retrotrans_gag"/>
    <property type="match status" value="1"/>
</dbReference>
<keyword evidence="3" id="KW-0804">Transcription</keyword>
<proteinExistence type="predicted"/>
<evidence type="ECO:0000256" key="2">
    <source>
        <dbReference type="ARBA" id="ARBA00023125"/>
    </source>
</evidence>
<organism evidence="6 7">
    <name type="scientific">Acer negundo</name>
    <name type="common">Box elder</name>
    <dbReference type="NCBI Taxonomy" id="4023"/>
    <lineage>
        <taxon>Eukaryota</taxon>
        <taxon>Viridiplantae</taxon>
        <taxon>Streptophyta</taxon>
        <taxon>Embryophyta</taxon>
        <taxon>Tracheophyta</taxon>
        <taxon>Spermatophyta</taxon>
        <taxon>Magnoliopsida</taxon>
        <taxon>eudicotyledons</taxon>
        <taxon>Gunneridae</taxon>
        <taxon>Pentapetalae</taxon>
        <taxon>rosids</taxon>
        <taxon>malvids</taxon>
        <taxon>Sapindales</taxon>
        <taxon>Sapindaceae</taxon>
        <taxon>Hippocastanoideae</taxon>
        <taxon>Acereae</taxon>
        <taxon>Acer</taxon>
    </lineage>
</organism>
<reference evidence="6" key="1">
    <citation type="journal article" date="2022" name="Plant J.">
        <title>Strategies of tolerance reflected in two North American maple genomes.</title>
        <authorList>
            <person name="McEvoy S.L."/>
            <person name="Sezen U.U."/>
            <person name="Trouern-Trend A."/>
            <person name="McMahon S.M."/>
            <person name="Schaberg P.G."/>
            <person name="Yang J."/>
            <person name="Wegrzyn J.L."/>
            <person name="Swenson N.G."/>
        </authorList>
    </citation>
    <scope>NUCLEOTIDE SEQUENCE</scope>
    <source>
        <strain evidence="6">91603</strain>
    </source>
</reference>
<keyword evidence="4" id="KW-0539">Nucleus</keyword>
<dbReference type="InterPro" id="IPR021109">
    <property type="entry name" value="Peptidase_aspartic_dom_sf"/>
</dbReference>
<dbReference type="Gene3D" id="2.40.70.10">
    <property type="entry name" value="Acid Proteases"/>
    <property type="match status" value="1"/>
</dbReference>